<dbReference type="EMBL" id="QGMK01001460">
    <property type="protein sequence ID" value="TVY68710.1"/>
    <property type="molecule type" value="Genomic_DNA"/>
</dbReference>
<comment type="caution">
    <text evidence="2">The sequence shown here is derived from an EMBL/GenBank/DDBJ whole genome shotgun (WGS) entry which is preliminary data.</text>
</comment>
<dbReference type="Proteomes" id="UP000469558">
    <property type="component" value="Unassembled WGS sequence"/>
</dbReference>
<dbReference type="GO" id="GO:0016042">
    <property type="term" value="P:lipid catabolic process"/>
    <property type="evidence" value="ECO:0007669"/>
    <property type="project" value="InterPro"/>
</dbReference>
<keyword evidence="1" id="KW-0378">Hydrolase</keyword>
<sequence length="402" mass="43031">MFTAYLQRRQTPIPPDSDPFYTAPSRLADIQPGDILGHRPAPYPIMSLNTTIPNIAAAYQILFRTTDGNVNAEAAVTTLLVPKKADPWKLLSYQMAEDAAYSDCAPSIVLQKSSTGNIRDVETVFIEAALKKGWCVVVPDFEGSKSAYVAGPQAGYTVLDSLRAVLKSHAFSDIVEEPRIALWGYSGGAFATNWALELQEGYAPELRFVGAATGGTINNIGNAIENINKRPYAGLVAAGLMGLGAAYPDFAEFLEGEFVPETEAKFKSVLTQCSSVTQTEFAGQDILAYFKDGAALLNASVVKSTFEKVNLGKHVPITPLYVYKAVHDEISPIADTDVLLEYYCAGNASVEYKRDLVAGHVTLAITGAGEALAWLDDRMAGKPARVGCSNSTGVSTVLDPVG</sequence>
<organism evidence="2 3">
    <name type="scientific">Lachnellula suecica</name>
    <dbReference type="NCBI Taxonomy" id="602035"/>
    <lineage>
        <taxon>Eukaryota</taxon>
        <taxon>Fungi</taxon>
        <taxon>Dikarya</taxon>
        <taxon>Ascomycota</taxon>
        <taxon>Pezizomycotina</taxon>
        <taxon>Leotiomycetes</taxon>
        <taxon>Helotiales</taxon>
        <taxon>Lachnaceae</taxon>
        <taxon>Lachnellula</taxon>
    </lineage>
</organism>
<feature type="non-terminal residue" evidence="2">
    <location>
        <position position="402"/>
    </location>
</feature>
<dbReference type="PIRSF" id="PIRSF029171">
    <property type="entry name" value="Esterase_LipA"/>
    <property type="match status" value="1"/>
</dbReference>
<dbReference type="PANTHER" id="PTHR34853:SF5">
    <property type="entry name" value="LIP-DOMAIN-CONTAINING PROTEIN-RELATED"/>
    <property type="match status" value="1"/>
</dbReference>
<gene>
    <name evidence="2" type="ORF">LSUE1_G007780</name>
</gene>
<keyword evidence="3" id="KW-1185">Reference proteome</keyword>
<dbReference type="PANTHER" id="PTHR34853">
    <property type="match status" value="1"/>
</dbReference>
<protein>
    <submittedName>
        <fullName evidence="2">Lipase A</fullName>
    </submittedName>
</protein>
<proteinExistence type="predicted"/>
<name>A0A8T9BXS6_9HELO</name>
<dbReference type="InterPro" id="IPR029058">
    <property type="entry name" value="AB_hydrolase_fold"/>
</dbReference>
<dbReference type="Gene3D" id="1.10.260.130">
    <property type="match status" value="1"/>
</dbReference>
<dbReference type="GO" id="GO:0004806">
    <property type="term" value="F:triacylglycerol lipase activity"/>
    <property type="evidence" value="ECO:0007669"/>
    <property type="project" value="InterPro"/>
</dbReference>
<dbReference type="InterPro" id="IPR005152">
    <property type="entry name" value="Lipase_secreted"/>
</dbReference>
<dbReference type="SUPFAM" id="SSF53474">
    <property type="entry name" value="alpha/beta-Hydrolases"/>
    <property type="match status" value="1"/>
</dbReference>
<evidence type="ECO:0000313" key="3">
    <source>
        <dbReference type="Proteomes" id="UP000469558"/>
    </source>
</evidence>
<reference evidence="2 3" key="1">
    <citation type="submission" date="2018-05" db="EMBL/GenBank/DDBJ databases">
        <title>Genome sequencing and assembly of the regulated plant pathogen Lachnellula willkommii and related sister species for the development of diagnostic species identification markers.</title>
        <authorList>
            <person name="Giroux E."/>
            <person name="Bilodeau G."/>
        </authorList>
    </citation>
    <scope>NUCLEOTIDE SEQUENCE [LARGE SCALE GENOMIC DNA]</scope>
    <source>
        <strain evidence="2 3">CBS 268.59</strain>
    </source>
</reference>
<dbReference type="AlphaFoldDB" id="A0A8T9BXS6"/>
<evidence type="ECO:0000256" key="1">
    <source>
        <dbReference type="ARBA" id="ARBA00022801"/>
    </source>
</evidence>
<dbReference type="OrthoDB" id="2373480at2759"/>
<dbReference type="Gene3D" id="3.40.50.1820">
    <property type="entry name" value="alpha/beta hydrolase"/>
    <property type="match status" value="1"/>
</dbReference>
<evidence type="ECO:0000313" key="2">
    <source>
        <dbReference type="EMBL" id="TVY68710.1"/>
    </source>
</evidence>
<dbReference type="Pfam" id="PF03583">
    <property type="entry name" value="LIP"/>
    <property type="match status" value="1"/>
</dbReference>
<accession>A0A8T9BXS6</accession>